<dbReference type="Proteomes" id="UP001446871">
    <property type="component" value="Unassembled WGS sequence"/>
</dbReference>
<feature type="domain" description="Ecp2 effector protein-like" evidence="2">
    <location>
        <begin position="92"/>
        <end position="165"/>
    </location>
</feature>
<name>A0ABR1U5D7_9PEZI</name>
<organism evidence="3 4">
    <name type="scientific">Apiospora saccharicola</name>
    <dbReference type="NCBI Taxonomy" id="335842"/>
    <lineage>
        <taxon>Eukaryota</taxon>
        <taxon>Fungi</taxon>
        <taxon>Dikarya</taxon>
        <taxon>Ascomycota</taxon>
        <taxon>Pezizomycotina</taxon>
        <taxon>Sordariomycetes</taxon>
        <taxon>Xylariomycetidae</taxon>
        <taxon>Amphisphaeriales</taxon>
        <taxon>Apiosporaceae</taxon>
        <taxon>Apiospora</taxon>
    </lineage>
</organism>
<comment type="caution">
    <text evidence="3">The sequence shown here is derived from an EMBL/GenBank/DDBJ whole genome shotgun (WGS) entry which is preliminary data.</text>
</comment>
<feature type="chain" id="PRO_5047246710" description="Ecp2 effector protein-like domain-containing protein" evidence="1">
    <location>
        <begin position="19"/>
        <end position="194"/>
    </location>
</feature>
<evidence type="ECO:0000256" key="1">
    <source>
        <dbReference type="SAM" id="SignalP"/>
    </source>
</evidence>
<feature type="signal peptide" evidence="1">
    <location>
        <begin position="1"/>
        <end position="18"/>
    </location>
</feature>
<keyword evidence="1" id="KW-0732">Signal</keyword>
<proteinExistence type="predicted"/>
<gene>
    <name evidence="3" type="ORF">PG996_013218</name>
</gene>
<sequence>MKFLLSFIFAWGLTGSAAHLGKGARETSLCDDHPPNCNINLEIYDDDQLFKYWHHNGCEDKKSNQHTGYQGPILYKCDDPIFADPKNVPPDAKMAEWKDCKAILDRMGESCTGHGRWYIIELATSPSSTVKKFQSCNVDLSRQDGSDPRPFHFGDEDLRNIILGKRGTTYSASRWSRGSMKCVNATIDFKMYRT</sequence>
<dbReference type="InterPro" id="IPR029226">
    <property type="entry name" value="Ecp2-like"/>
</dbReference>
<protein>
    <recommendedName>
        <fullName evidence="2">Ecp2 effector protein-like domain-containing protein</fullName>
    </recommendedName>
</protein>
<dbReference type="EMBL" id="JAQQWM010000008">
    <property type="protein sequence ID" value="KAK8053917.1"/>
    <property type="molecule type" value="Genomic_DNA"/>
</dbReference>
<reference evidence="3 4" key="1">
    <citation type="submission" date="2023-01" db="EMBL/GenBank/DDBJ databases">
        <title>Analysis of 21 Apiospora genomes using comparative genomics revels a genus with tremendous synthesis potential of carbohydrate active enzymes and secondary metabolites.</title>
        <authorList>
            <person name="Sorensen T."/>
        </authorList>
    </citation>
    <scope>NUCLEOTIDE SEQUENCE [LARGE SCALE GENOMIC DNA]</scope>
    <source>
        <strain evidence="3 4">CBS 83171</strain>
    </source>
</reference>
<keyword evidence="4" id="KW-1185">Reference proteome</keyword>
<evidence type="ECO:0000313" key="3">
    <source>
        <dbReference type="EMBL" id="KAK8053917.1"/>
    </source>
</evidence>
<evidence type="ECO:0000313" key="4">
    <source>
        <dbReference type="Proteomes" id="UP001446871"/>
    </source>
</evidence>
<dbReference type="Pfam" id="PF14856">
    <property type="entry name" value="Hce2"/>
    <property type="match status" value="1"/>
</dbReference>
<accession>A0ABR1U5D7</accession>
<evidence type="ECO:0000259" key="2">
    <source>
        <dbReference type="Pfam" id="PF14856"/>
    </source>
</evidence>